<dbReference type="Proteomes" id="UP000887576">
    <property type="component" value="Unplaced"/>
</dbReference>
<reference evidence="2" key="1">
    <citation type="submission" date="2022-11" db="UniProtKB">
        <authorList>
            <consortium name="WormBaseParasite"/>
        </authorList>
    </citation>
    <scope>IDENTIFICATION</scope>
</reference>
<dbReference type="WBParaSite" id="JU765_v2.g18608.t1">
    <property type="protein sequence ID" value="JU765_v2.g18608.t1"/>
    <property type="gene ID" value="JU765_v2.g18608"/>
</dbReference>
<organism evidence="1 2">
    <name type="scientific">Panagrolaimus sp. JU765</name>
    <dbReference type="NCBI Taxonomy" id="591449"/>
    <lineage>
        <taxon>Eukaryota</taxon>
        <taxon>Metazoa</taxon>
        <taxon>Ecdysozoa</taxon>
        <taxon>Nematoda</taxon>
        <taxon>Chromadorea</taxon>
        <taxon>Rhabditida</taxon>
        <taxon>Tylenchina</taxon>
        <taxon>Panagrolaimomorpha</taxon>
        <taxon>Panagrolaimoidea</taxon>
        <taxon>Panagrolaimidae</taxon>
        <taxon>Panagrolaimus</taxon>
    </lineage>
</organism>
<evidence type="ECO:0000313" key="1">
    <source>
        <dbReference type="Proteomes" id="UP000887576"/>
    </source>
</evidence>
<sequence>MSGIGCILRELTFQNDEDLVFSARAIDLLEHPTDCTKKIFGKDAFCFVRNWMFSNIIEPFNCTIPYLPGIVNNTPTCYPSAIVPDYYNSIQLVHSGSMTTHDCIPGCRRWEYTVSLQQSAALSPFDGHAFNLEVSYYDLQYENVKEVYTTSVPGFISQIGGQFGFFLGLSIITVIQIIISLMTATGKLVYVQYRRLTGKRKIATVVVPFTSETGF</sequence>
<proteinExistence type="predicted"/>
<name>A0AC34QRH9_9BILA</name>
<accession>A0AC34QRH9</accession>
<evidence type="ECO:0000313" key="2">
    <source>
        <dbReference type="WBParaSite" id="JU765_v2.g18608.t1"/>
    </source>
</evidence>
<protein>
    <submittedName>
        <fullName evidence="2">Uncharacterized protein</fullName>
    </submittedName>
</protein>